<organism evidence="5 6">
    <name type="scientific">Lichtheimia ornata</name>
    <dbReference type="NCBI Taxonomy" id="688661"/>
    <lineage>
        <taxon>Eukaryota</taxon>
        <taxon>Fungi</taxon>
        <taxon>Fungi incertae sedis</taxon>
        <taxon>Mucoromycota</taxon>
        <taxon>Mucoromycotina</taxon>
        <taxon>Mucoromycetes</taxon>
        <taxon>Mucorales</taxon>
        <taxon>Lichtheimiaceae</taxon>
        <taxon>Lichtheimia</taxon>
    </lineage>
</organism>
<sequence>MIFNTLVTTTAAIAALASSVSAVIAPSYPSPGTVWTAGKEYTITWKDDGQKPDLATAWTNFKIDFMTGDNLNQTVLTNVASDLDATKISSYKWTAPQVDPYSAVYFFMFTNDKGDSAWTTRFGIVAKDGDSLVPESEKTQPDGSDIPWGNGQLAGDASSSNNSSDAASSSAAPASSSVAASSSAAPASSSAASESASSSSSSGATESSSSSSSNDDKTAAQKDDATNDESGVAALRAPVVQAGLFVLAAAAYTLA</sequence>
<dbReference type="PANTHER" id="PTHR40633:SF1">
    <property type="entry name" value="GPI ANCHORED SERINE-THREONINE RICH PROTEIN (AFU_ORTHOLOGUE AFUA_1G03630)"/>
    <property type="match status" value="1"/>
</dbReference>
<dbReference type="GeneID" id="83213545"/>
<dbReference type="EMBL" id="JARTCD010000026">
    <property type="protein sequence ID" value="KAJ8658127.1"/>
    <property type="molecule type" value="Genomic_DNA"/>
</dbReference>
<comment type="caution">
    <text evidence="5">The sequence shown here is derived from an EMBL/GenBank/DDBJ whole genome shotgun (WGS) entry which is preliminary data.</text>
</comment>
<dbReference type="Proteomes" id="UP001234581">
    <property type="component" value="Unassembled WGS sequence"/>
</dbReference>
<keyword evidence="1 3" id="KW-0732">Signal</keyword>
<proteinExistence type="predicted"/>
<protein>
    <recommendedName>
        <fullName evidence="4">Yeast cell wall synthesis Kre9/Knh1-like N-terminal domain-containing protein</fullName>
    </recommendedName>
</protein>
<keyword evidence="6" id="KW-1185">Reference proteome</keyword>
<evidence type="ECO:0000256" key="3">
    <source>
        <dbReference type="SAM" id="SignalP"/>
    </source>
</evidence>
<evidence type="ECO:0000313" key="5">
    <source>
        <dbReference type="EMBL" id="KAJ8658127.1"/>
    </source>
</evidence>
<feature type="chain" id="PRO_5042295007" description="Yeast cell wall synthesis Kre9/Knh1-like N-terminal domain-containing protein" evidence="3">
    <location>
        <begin position="23"/>
        <end position="255"/>
    </location>
</feature>
<evidence type="ECO:0000256" key="2">
    <source>
        <dbReference type="SAM" id="MobiDB-lite"/>
    </source>
</evidence>
<reference evidence="5 6" key="1">
    <citation type="submission" date="2023-03" db="EMBL/GenBank/DDBJ databases">
        <title>Genome sequence of Lichtheimia ornata CBS 291.66.</title>
        <authorList>
            <person name="Mohabir J.T."/>
            <person name="Shea T.P."/>
            <person name="Kurbessoian T."/>
            <person name="Berby B."/>
            <person name="Fontaine J."/>
            <person name="Livny J."/>
            <person name="Gnirke A."/>
            <person name="Stajich J.E."/>
            <person name="Cuomo C.A."/>
        </authorList>
    </citation>
    <scope>NUCLEOTIDE SEQUENCE [LARGE SCALE GENOMIC DNA]</scope>
    <source>
        <strain evidence="5">CBS 291.66</strain>
    </source>
</reference>
<feature type="compositionally biased region" description="Low complexity" evidence="2">
    <location>
        <begin position="154"/>
        <end position="213"/>
    </location>
</feature>
<dbReference type="Pfam" id="PF10342">
    <property type="entry name" value="Kre9_KNH"/>
    <property type="match status" value="1"/>
</dbReference>
<evidence type="ECO:0000256" key="1">
    <source>
        <dbReference type="ARBA" id="ARBA00022729"/>
    </source>
</evidence>
<dbReference type="AlphaFoldDB" id="A0AAD7V4R9"/>
<dbReference type="InterPro" id="IPR018466">
    <property type="entry name" value="Kre9/Knh1-like_N"/>
</dbReference>
<feature type="signal peptide" evidence="3">
    <location>
        <begin position="1"/>
        <end position="22"/>
    </location>
</feature>
<evidence type="ECO:0000259" key="4">
    <source>
        <dbReference type="Pfam" id="PF10342"/>
    </source>
</evidence>
<accession>A0AAD7V4R9</accession>
<name>A0AAD7V4R9_9FUNG</name>
<feature type="compositionally biased region" description="Basic and acidic residues" evidence="2">
    <location>
        <begin position="214"/>
        <end position="225"/>
    </location>
</feature>
<dbReference type="PANTHER" id="PTHR40633">
    <property type="entry name" value="MATRIX PROTEIN, PUTATIVE (AFU_ORTHOLOGUE AFUA_8G05410)-RELATED"/>
    <property type="match status" value="1"/>
</dbReference>
<gene>
    <name evidence="5" type="ORF">O0I10_006134</name>
</gene>
<dbReference type="RefSeq" id="XP_058343040.1">
    <property type="nucleotide sequence ID" value="XM_058486166.1"/>
</dbReference>
<evidence type="ECO:0000313" key="6">
    <source>
        <dbReference type="Proteomes" id="UP001234581"/>
    </source>
</evidence>
<feature type="region of interest" description="Disordered" evidence="2">
    <location>
        <begin position="132"/>
        <end position="229"/>
    </location>
</feature>
<feature type="domain" description="Yeast cell wall synthesis Kre9/Knh1-like N-terminal" evidence="4">
    <location>
        <begin position="29"/>
        <end position="124"/>
    </location>
</feature>
<dbReference type="InterPro" id="IPR052982">
    <property type="entry name" value="SRP1/TIP1-like"/>
</dbReference>